<evidence type="ECO:0000256" key="4">
    <source>
        <dbReference type="ARBA" id="ARBA00007637"/>
    </source>
</evidence>
<organism evidence="13 14">
    <name type="scientific">Melghirimyces thermohalophilus</name>
    <dbReference type="NCBI Taxonomy" id="1236220"/>
    <lineage>
        <taxon>Bacteria</taxon>
        <taxon>Bacillati</taxon>
        <taxon>Bacillota</taxon>
        <taxon>Bacilli</taxon>
        <taxon>Bacillales</taxon>
        <taxon>Thermoactinomycetaceae</taxon>
        <taxon>Melghirimyces</taxon>
    </lineage>
</organism>
<comment type="pathway">
    <text evidence="3 11">Carbohydrate metabolism; galactose metabolism.</text>
</comment>
<dbReference type="Pfam" id="PF01370">
    <property type="entry name" value="Epimerase"/>
    <property type="match status" value="1"/>
</dbReference>
<evidence type="ECO:0000256" key="1">
    <source>
        <dbReference type="ARBA" id="ARBA00000083"/>
    </source>
</evidence>
<feature type="domain" description="NAD-dependent epimerase/dehydratase" evidence="12">
    <location>
        <begin position="3"/>
        <end position="251"/>
    </location>
</feature>
<keyword evidence="8" id="KW-0299">Galactose metabolism</keyword>
<dbReference type="Gene3D" id="3.90.25.10">
    <property type="entry name" value="UDP-galactose 4-epimerase, domain 1"/>
    <property type="match status" value="1"/>
</dbReference>
<dbReference type="Gene3D" id="3.40.50.720">
    <property type="entry name" value="NAD(P)-binding Rossmann-like Domain"/>
    <property type="match status" value="1"/>
</dbReference>
<dbReference type="PANTHER" id="PTHR43725">
    <property type="entry name" value="UDP-GLUCOSE 4-EPIMERASE"/>
    <property type="match status" value="1"/>
</dbReference>
<evidence type="ECO:0000256" key="3">
    <source>
        <dbReference type="ARBA" id="ARBA00004947"/>
    </source>
</evidence>
<keyword evidence="10 11" id="KW-0119">Carbohydrate metabolism</keyword>
<sequence>MAVLVTGGAGYIGSHTVVFLKEQAEEVILLDHLQTGHRQAVRGDAFYEGDLRDGDLLDRIFTEHDIDAVVHFAAHSLVGESAADPLKYYENNLYGTLCLLRKMIRHDVNRIVFSSTAAVYGEPERLPIREMDPTRPTNPYGETKRAIEKMLHWCEQAHGVQSVSLRYFNAAGAWPGGEMGEDHDPETHLIPLVLQTALGERKEIAIFGDDYPTRDGTCIRDYIHVIDLAQAHALALDRLRRGEGSGVYNLGNGEGFSVREVINAARKVTGREIPIRVTPRRPGDPAVLVASSDKARSELGWQPKYPRLEEMIDHAWNWHRSHPKGYGSRRGEWGISR</sequence>
<dbReference type="GO" id="GO:0003978">
    <property type="term" value="F:UDP-glucose 4-epimerase activity"/>
    <property type="evidence" value="ECO:0007669"/>
    <property type="project" value="UniProtKB-UniRule"/>
</dbReference>
<evidence type="ECO:0000256" key="9">
    <source>
        <dbReference type="ARBA" id="ARBA00023235"/>
    </source>
</evidence>
<dbReference type="OrthoDB" id="9801785at2"/>
<evidence type="ECO:0000256" key="5">
    <source>
        <dbReference type="ARBA" id="ARBA00013189"/>
    </source>
</evidence>
<comment type="catalytic activity">
    <reaction evidence="1 11">
        <text>UDP-alpha-D-glucose = UDP-alpha-D-galactose</text>
        <dbReference type="Rhea" id="RHEA:22168"/>
        <dbReference type="ChEBI" id="CHEBI:58885"/>
        <dbReference type="ChEBI" id="CHEBI:66914"/>
        <dbReference type="EC" id="5.1.3.2"/>
    </reaction>
</comment>
<dbReference type="SUPFAM" id="SSF51735">
    <property type="entry name" value="NAD(P)-binding Rossmann-fold domains"/>
    <property type="match status" value="1"/>
</dbReference>
<evidence type="ECO:0000313" key="13">
    <source>
        <dbReference type="EMBL" id="SDC59901.1"/>
    </source>
</evidence>
<dbReference type="AlphaFoldDB" id="A0A1G6MWU2"/>
<evidence type="ECO:0000256" key="2">
    <source>
        <dbReference type="ARBA" id="ARBA00001911"/>
    </source>
</evidence>
<gene>
    <name evidence="13" type="ORF">SAMN04488112_11123</name>
</gene>
<dbReference type="InterPro" id="IPR001509">
    <property type="entry name" value="Epimerase_deHydtase"/>
</dbReference>
<dbReference type="UniPathway" id="UPA00214"/>
<evidence type="ECO:0000256" key="6">
    <source>
        <dbReference type="ARBA" id="ARBA00018569"/>
    </source>
</evidence>
<dbReference type="RefSeq" id="WP_091570143.1">
    <property type="nucleotide sequence ID" value="NZ_FMZA01000011.1"/>
</dbReference>
<dbReference type="CDD" id="cd05247">
    <property type="entry name" value="UDP_G4E_1_SDR_e"/>
    <property type="match status" value="1"/>
</dbReference>
<dbReference type="GO" id="GO:0033499">
    <property type="term" value="P:galactose catabolic process via UDP-galactose, Leloir pathway"/>
    <property type="evidence" value="ECO:0007669"/>
    <property type="project" value="TreeGrafter"/>
</dbReference>
<reference evidence="13 14" key="1">
    <citation type="submission" date="2016-10" db="EMBL/GenBank/DDBJ databases">
        <authorList>
            <person name="de Groot N.N."/>
        </authorList>
    </citation>
    <scope>NUCLEOTIDE SEQUENCE [LARGE SCALE GENOMIC DNA]</scope>
    <source>
        <strain evidence="13 14">DSM 45514</strain>
    </source>
</reference>
<dbReference type="InterPro" id="IPR005886">
    <property type="entry name" value="UDP_G4E"/>
</dbReference>
<keyword evidence="9 11" id="KW-0413">Isomerase</keyword>
<name>A0A1G6MWU2_9BACL</name>
<protein>
    <recommendedName>
        <fullName evidence="6 11">UDP-glucose 4-epimerase</fullName>
        <ecNumber evidence="5 11">5.1.3.2</ecNumber>
    </recommendedName>
</protein>
<comment type="cofactor">
    <cofactor evidence="2 11">
        <name>NAD(+)</name>
        <dbReference type="ChEBI" id="CHEBI:57540"/>
    </cofactor>
</comment>
<keyword evidence="14" id="KW-1185">Reference proteome</keyword>
<dbReference type="EMBL" id="FMZA01000011">
    <property type="protein sequence ID" value="SDC59901.1"/>
    <property type="molecule type" value="Genomic_DNA"/>
</dbReference>
<dbReference type="Proteomes" id="UP000199387">
    <property type="component" value="Unassembled WGS sequence"/>
</dbReference>
<proteinExistence type="inferred from homology"/>
<evidence type="ECO:0000313" key="14">
    <source>
        <dbReference type="Proteomes" id="UP000199387"/>
    </source>
</evidence>
<keyword evidence="7 11" id="KW-0520">NAD</keyword>
<dbReference type="EC" id="5.1.3.2" evidence="5 11"/>
<comment type="similarity">
    <text evidence="4 11">Belongs to the NAD(P)-dependent epimerase/dehydratase family.</text>
</comment>
<evidence type="ECO:0000256" key="11">
    <source>
        <dbReference type="RuleBase" id="RU366046"/>
    </source>
</evidence>
<dbReference type="NCBIfam" id="TIGR01179">
    <property type="entry name" value="galE"/>
    <property type="match status" value="1"/>
</dbReference>
<comment type="subunit">
    <text evidence="11">Homodimer.</text>
</comment>
<evidence type="ECO:0000256" key="10">
    <source>
        <dbReference type="ARBA" id="ARBA00023277"/>
    </source>
</evidence>
<dbReference type="STRING" id="1236220.SAMN04488112_11123"/>
<evidence type="ECO:0000256" key="8">
    <source>
        <dbReference type="ARBA" id="ARBA00023144"/>
    </source>
</evidence>
<evidence type="ECO:0000256" key="7">
    <source>
        <dbReference type="ARBA" id="ARBA00023027"/>
    </source>
</evidence>
<dbReference type="PANTHER" id="PTHR43725:SF53">
    <property type="entry name" value="UDP-ARABINOSE 4-EPIMERASE 1"/>
    <property type="match status" value="1"/>
</dbReference>
<evidence type="ECO:0000259" key="12">
    <source>
        <dbReference type="Pfam" id="PF01370"/>
    </source>
</evidence>
<dbReference type="InterPro" id="IPR036291">
    <property type="entry name" value="NAD(P)-bd_dom_sf"/>
</dbReference>
<accession>A0A1G6MWU2</accession>